<dbReference type="InterPro" id="IPR004875">
    <property type="entry name" value="DDE_SF_endonuclease_dom"/>
</dbReference>
<dbReference type="VEuPathDB" id="FungiDB:PITG_11845"/>
<proteinExistence type="predicted"/>
<name>D0NHY3_PHYIT</name>
<accession>D0NHY3</accession>
<evidence type="ECO:0000259" key="1">
    <source>
        <dbReference type="Pfam" id="PF03184"/>
    </source>
</evidence>
<dbReference type="RefSeq" id="XP_002901331.1">
    <property type="nucleotide sequence ID" value="XM_002901285.1"/>
</dbReference>
<dbReference type="eggNOG" id="KOG3105">
    <property type="taxonomic scope" value="Eukaryota"/>
</dbReference>
<dbReference type="InParanoid" id="D0NHY3"/>
<reference evidence="3" key="1">
    <citation type="journal article" date="2009" name="Nature">
        <title>Genome sequence and analysis of the Irish potato famine pathogen Phytophthora infestans.</title>
        <authorList>
            <consortium name="The Broad Institute Genome Sequencing Platform"/>
            <person name="Haas B.J."/>
            <person name="Kamoun S."/>
            <person name="Zody M.C."/>
            <person name="Jiang R.H."/>
            <person name="Handsaker R.E."/>
            <person name="Cano L.M."/>
            <person name="Grabherr M."/>
            <person name="Kodira C.D."/>
            <person name="Raffaele S."/>
            <person name="Torto-Alalibo T."/>
            <person name="Bozkurt T.O."/>
            <person name="Ah-Fong A.M."/>
            <person name="Alvarado L."/>
            <person name="Anderson V.L."/>
            <person name="Armstrong M.R."/>
            <person name="Avrova A."/>
            <person name="Baxter L."/>
            <person name="Beynon J."/>
            <person name="Boevink P.C."/>
            <person name="Bollmann S.R."/>
            <person name="Bos J.I."/>
            <person name="Bulone V."/>
            <person name="Cai G."/>
            <person name="Cakir C."/>
            <person name="Carrington J.C."/>
            <person name="Chawner M."/>
            <person name="Conti L."/>
            <person name="Costanzo S."/>
            <person name="Ewan R."/>
            <person name="Fahlgren N."/>
            <person name="Fischbach M.A."/>
            <person name="Fugelstad J."/>
            <person name="Gilroy E.M."/>
            <person name="Gnerre S."/>
            <person name="Green P.J."/>
            <person name="Grenville-Briggs L.J."/>
            <person name="Griffith J."/>
            <person name="Grunwald N.J."/>
            <person name="Horn K."/>
            <person name="Horner N.R."/>
            <person name="Hu C.H."/>
            <person name="Huitema E."/>
            <person name="Jeong D.H."/>
            <person name="Jones A.M."/>
            <person name="Jones J.D."/>
            <person name="Jones R.W."/>
            <person name="Karlsson E.K."/>
            <person name="Kunjeti S.G."/>
            <person name="Lamour K."/>
            <person name="Liu Z."/>
            <person name="Ma L."/>
            <person name="Maclean D."/>
            <person name="Chibucos M.C."/>
            <person name="McDonald H."/>
            <person name="McWalters J."/>
            <person name="Meijer H.J."/>
            <person name="Morgan W."/>
            <person name="Morris P.F."/>
            <person name="Munro C.A."/>
            <person name="O'Neill K."/>
            <person name="Ospina-Giraldo M."/>
            <person name="Pinzon A."/>
            <person name="Pritchard L."/>
            <person name="Ramsahoye B."/>
            <person name="Ren Q."/>
            <person name="Restrepo S."/>
            <person name="Roy S."/>
            <person name="Sadanandom A."/>
            <person name="Savidor A."/>
            <person name="Schornack S."/>
            <person name="Schwartz D.C."/>
            <person name="Schumann U.D."/>
            <person name="Schwessinger B."/>
            <person name="Seyer L."/>
            <person name="Sharpe T."/>
            <person name="Silvar C."/>
            <person name="Song J."/>
            <person name="Studholme D.J."/>
            <person name="Sykes S."/>
            <person name="Thines M."/>
            <person name="van de Vondervoort P.J."/>
            <person name="Phuntumart V."/>
            <person name="Wawra S."/>
            <person name="Weide R."/>
            <person name="Win J."/>
            <person name="Young C."/>
            <person name="Zhou S."/>
            <person name="Fry W."/>
            <person name="Meyers B.C."/>
            <person name="van West P."/>
            <person name="Ristaino J."/>
            <person name="Govers F."/>
            <person name="Birch P.R."/>
            <person name="Whisson S.C."/>
            <person name="Judelson H.S."/>
            <person name="Nusbaum C."/>
        </authorList>
    </citation>
    <scope>NUCLEOTIDE SEQUENCE [LARGE SCALE GENOMIC DNA]</scope>
    <source>
        <strain evidence="3">T30-4</strain>
    </source>
</reference>
<dbReference type="GeneID" id="9470854"/>
<protein>
    <recommendedName>
        <fullName evidence="1">DDE-1 domain-containing protein</fullName>
    </recommendedName>
</protein>
<dbReference type="EMBL" id="DS028138">
    <property type="protein sequence ID" value="EEY58858.1"/>
    <property type="molecule type" value="Genomic_DNA"/>
</dbReference>
<feature type="domain" description="DDE-1" evidence="1">
    <location>
        <begin position="68"/>
        <end position="167"/>
    </location>
</feature>
<dbReference type="HOGENOM" id="CLU_132944_0_0_1"/>
<keyword evidence="3" id="KW-1185">Reference proteome</keyword>
<evidence type="ECO:0000313" key="2">
    <source>
        <dbReference type="EMBL" id="EEY58858.1"/>
    </source>
</evidence>
<evidence type="ECO:0000313" key="3">
    <source>
        <dbReference type="Proteomes" id="UP000006643"/>
    </source>
</evidence>
<dbReference type="Proteomes" id="UP000006643">
    <property type="component" value="Unassembled WGS sequence"/>
</dbReference>
<gene>
    <name evidence="2" type="ORF">PITG_11845</name>
</gene>
<dbReference type="OMA" id="NAKCAAR"/>
<dbReference type="GO" id="GO:0003676">
    <property type="term" value="F:nucleic acid binding"/>
    <property type="evidence" value="ECO:0007669"/>
    <property type="project" value="InterPro"/>
</dbReference>
<dbReference type="AlphaFoldDB" id="D0NHY3"/>
<dbReference type="Pfam" id="PF03184">
    <property type="entry name" value="DDE_1"/>
    <property type="match status" value="1"/>
</dbReference>
<organism evidence="2 3">
    <name type="scientific">Phytophthora infestans (strain T30-4)</name>
    <name type="common">Potato late blight agent</name>
    <dbReference type="NCBI Taxonomy" id="403677"/>
    <lineage>
        <taxon>Eukaryota</taxon>
        <taxon>Sar</taxon>
        <taxon>Stramenopiles</taxon>
        <taxon>Oomycota</taxon>
        <taxon>Peronosporomycetes</taxon>
        <taxon>Peronosporales</taxon>
        <taxon>Peronosporaceae</taxon>
        <taxon>Phytophthora</taxon>
    </lineage>
</organism>
<dbReference type="KEGG" id="pif:PITG_11845"/>
<sequence length="172" mass="19113">MKRNDLFLRRRTNLTTLSDEQLADFNFAHTVLMDATAVYFEDAREQTVEIRGSRHVAVKSTGFGSMCVTVVLATTAMGVKLPPLVIWKHKNGSRKIEKVGGTYVAYQPKAWADSELLCNWIDTVFPRVVQANGKALVWDSMRAHISKKVNAKCAAREIAMCVIPGGLTVWGT</sequence>
<dbReference type="OrthoDB" id="123473at2759"/>